<dbReference type="GO" id="GO:0019509">
    <property type="term" value="P:L-methionine salvage from methylthioadenosine"/>
    <property type="evidence" value="ECO:0007669"/>
    <property type="project" value="UniProtKB-UniPathway"/>
</dbReference>
<evidence type="ECO:0000256" key="4">
    <source>
        <dbReference type="ARBA" id="ARBA00022801"/>
    </source>
</evidence>
<organism evidence="7 8">
    <name type="scientific">Tissierella praeacuta DSM 18095</name>
    <dbReference type="NCBI Taxonomy" id="1123404"/>
    <lineage>
        <taxon>Bacteria</taxon>
        <taxon>Bacillati</taxon>
        <taxon>Bacillota</taxon>
        <taxon>Tissierellia</taxon>
        <taxon>Tissierellales</taxon>
        <taxon>Tissierellaceae</taxon>
        <taxon>Tissierella</taxon>
    </lineage>
</organism>
<dbReference type="Pfam" id="PF01048">
    <property type="entry name" value="PNP_UDP_1"/>
    <property type="match status" value="1"/>
</dbReference>
<gene>
    <name evidence="7" type="ORF">SAMN02745784_02433</name>
</gene>
<evidence type="ECO:0000259" key="6">
    <source>
        <dbReference type="Pfam" id="PF01048"/>
    </source>
</evidence>
<dbReference type="STRING" id="1123404.SAMN02745784_02433"/>
<dbReference type="GO" id="GO:0009164">
    <property type="term" value="P:nucleoside catabolic process"/>
    <property type="evidence" value="ECO:0007669"/>
    <property type="project" value="InterPro"/>
</dbReference>
<dbReference type="InterPro" id="IPR000845">
    <property type="entry name" value="Nucleoside_phosphorylase_d"/>
</dbReference>
<dbReference type="InterPro" id="IPR035994">
    <property type="entry name" value="Nucleoside_phosphorylase_sf"/>
</dbReference>
<evidence type="ECO:0000256" key="3">
    <source>
        <dbReference type="ARBA" id="ARBA00022605"/>
    </source>
</evidence>
<keyword evidence="4" id="KW-0378">Hydrolase</keyword>
<evidence type="ECO:0000256" key="2">
    <source>
        <dbReference type="ARBA" id="ARBA00011974"/>
    </source>
</evidence>
<dbReference type="PANTHER" id="PTHR46832:SF1">
    <property type="entry name" value="5'-METHYLTHIOADENOSINE_S-ADENOSYLHOMOCYSTEINE NUCLEOSIDASE"/>
    <property type="match status" value="1"/>
</dbReference>
<dbReference type="CDD" id="cd09008">
    <property type="entry name" value="MTAN"/>
    <property type="match status" value="1"/>
</dbReference>
<dbReference type="GeneID" id="90995953"/>
<dbReference type="Proteomes" id="UP000184114">
    <property type="component" value="Unassembled WGS sequence"/>
</dbReference>
<sequence>MDTIGIMGAMELEIELLKNKLNIDRKENIAGFDFYIGSIDGKNTIITCCGVGKVNAASCTQILIDRFGVDGIINTGIAGGLHESVKICDVVISNNVTHHDVNKFQMEKFFPYKNCFEADERLIEIAKNTCELYKSENWNYHIGRIISGEGFIKDSEIKRGLIRDYSPHCVEMEGSAIGHVAHINKIPFVIIRSISDNADNDASNSYNEFETIAANKSAEIVLNMLQML</sequence>
<evidence type="ECO:0000256" key="1">
    <source>
        <dbReference type="ARBA" id="ARBA00004945"/>
    </source>
</evidence>
<feature type="domain" description="Nucleoside phosphorylase" evidence="6">
    <location>
        <begin position="3"/>
        <end position="225"/>
    </location>
</feature>
<dbReference type="GO" id="GO:0008782">
    <property type="term" value="F:adenosylhomocysteine nucleosidase activity"/>
    <property type="evidence" value="ECO:0007669"/>
    <property type="project" value="UniProtKB-EC"/>
</dbReference>
<dbReference type="AlphaFoldDB" id="A0A1M4XYS8"/>
<evidence type="ECO:0000256" key="5">
    <source>
        <dbReference type="ARBA" id="ARBA00023167"/>
    </source>
</evidence>
<dbReference type="RefSeq" id="WP_072976648.1">
    <property type="nucleotide sequence ID" value="NZ_FQTY01000014.1"/>
</dbReference>
<dbReference type="GO" id="GO:0005829">
    <property type="term" value="C:cytosol"/>
    <property type="evidence" value="ECO:0007669"/>
    <property type="project" value="TreeGrafter"/>
</dbReference>
<dbReference type="UniPathway" id="UPA00904">
    <property type="reaction ID" value="UER00871"/>
</dbReference>
<evidence type="ECO:0000313" key="8">
    <source>
        <dbReference type="Proteomes" id="UP000184114"/>
    </source>
</evidence>
<protein>
    <recommendedName>
        <fullName evidence="2">adenosylhomocysteine nucleosidase</fullName>
        <ecNumber evidence="2">3.2.2.9</ecNumber>
    </recommendedName>
</protein>
<evidence type="ECO:0000313" key="7">
    <source>
        <dbReference type="EMBL" id="SHE98463.1"/>
    </source>
</evidence>
<keyword evidence="5" id="KW-0486">Methionine biosynthesis</keyword>
<keyword evidence="8" id="KW-1185">Reference proteome</keyword>
<dbReference type="Gene3D" id="3.40.50.1580">
    <property type="entry name" value="Nucleoside phosphorylase domain"/>
    <property type="match status" value="1"/>
</dbReference>
<accession>A0A1M4XYS8</accession>
<comment type="pathway">
    <text evidence="1">Amino-acid biosynthesis; L-methionine biosynthesis via salvage pathway; S-methyl-5-thio-alpha-D-ribose 1-phosphate from S-methyl-5'-thioadenosine (hydrolase route): step 1/2.</text>
</comment>
<dbReference type="GO" id="GO:0019284">
    <property type="term" value="P:L-methionine salvage from S-adenosylmethionine"/>
    <property type="evidence" value="ECO:0007669"/>
    <property type="project" value="TreeGrafter"/>
</dbReference>
<dbReference type="SUPFAM" id="SSF53167">
    <property type="entry name" value="Purine and uridine phosphorylases"/>
    <property type="match status" value="1"/>
</dbReference>
<dbReference type="NCBIfam" id="NF011286">
    <property type="entry name" value="PRK14697.1"/>
    <property type="match status" value="1"/>
</dbReference>
<dbReference type="EMBL" id="FQTY01000014">
    <property type="protein sequence ID" value="SHE98463.1"/>
    <property type="molecule type" value="Genomic_DNA"/>
</dbReference>
<proteinExistence type="predicted"/>
<reference evidence="8" key="1">
    <citation type="submission" date="2016-11" db="EMBL/GenBank/DDBJ databases">
        <authorList>
            <person name="Varghese N."/>
            <person name="Submissions S."/>
        </authorList>
    </citation>
    <scope>NUCLEOTIDE SEQUENCE [LARGE SCALE GENOMIC DNA]</scope>
    <source>
        <strain evidence="8">DSM 18095</strain>
    </source>
</reference>
<dbReference type="PANTHER" id="PTHR46832">
    <property type="entry name" value="5'-METHYLTHIOADENOSINE/S-ADENOSYLHOMOCYSTEINE NUCLEOSIDASE"/>
    <property type="match status" value="1"/>
</dbReference>
<dbReference type="EC" id="3.2.2.9" evidence="2"/>
<dbReference type="GO" id="GO:0008930">
    <property type="term" value="F:methylthioadenosine nucleosidase activity"/>
    <property type="evidence" value="ECO:0007669"/>
    <property type="project" value="InterPro"/>
</dbReference>
<keyword evidence="3" id="KW-0028">Amino-acid biosynthesis</keyword>
<dbReference type="NCBIfam" id="NF004079">
    <property type="entry name" value="PRK05584.1"/>
    <property type="match status" value="1"/>
</dbReference>
<dbReference type="NCBIfam" id="TIGR01704">
    <property type="entry name" value="MTA_SAH-Nsdase"/>
    <property type="match status" value="1"/>
</dbReference>
<name>A0A1M4XYS8_9FIRM</name>
<dbReference type="InterPro" id="IPR010049">
    <property type="entry name" value="MTA_SAH_Nsdase"/>
</dbReference>